<keyword evidence="1" id="KW-0812">Transmembrane</keyword>
<dbReference type="Proteomes" id="UP000198584">
    <property type="component" value="Unassembled WGS sequence"/>
</dbReference>
<feature type="domain" description="TadE-like" evidence="2">
    <location>
        <begin position="7"/>
        <end position="49"/>
    </location>
</feature>
<sequence>MVRKEEGQSLVEFALVLPVLLLLVVGIFDFGRVLYTHLQMELVAQEAVRLGGLGQGETAVKEYAHNHFQAANPEGLEVLVTVSSRDGTSTGEWKSGNYVTVTMSYPEEILQPLGGASIPYTVKTSSTIRIE</sequence>
<evidence type="ECO:0000313" key="4">
    <source>
        <dbReference type="Proteomes" id="UP000198584"/>
    </source>
</evidence>
<dbReference type="AlphaFoldDB" id="A0A1H4EFH3"/>
<name>A0A1H4EFH3_9BACI</name>
<evidence type="ECO:0000256" key="1">
    <source>
        <dbReference type="SAM" id="Phobius"/>
    </source>
</evidence>
<keyword evidence="1" id="KW-0472">Membrane</keyword>
<keyword evidence="1" id="KW-1133">Transmembrane helix</keyword>
<gene>
    <name evidence="3" type="ORF">SAMN05421743_10944</name>
</gene>
<dbReference type="InterPro" id="IPR012495">
    <property type="entry name" value="TadE-like_dom"/>
</dbReference>
<organism evidence="3 4">
    <name type="scientific">Thalassobacillus cyri</name>
    <dbReference type="NCBI Taxonomy" id="571932"/>
    <lineage>
        <taxon>Bacteria</taxon>
        <taxon>Bacillati</taxon>
        <taxon>Bacillota</taxon>
        <taxon>Bacilli</taxon>
        <taxon>Bacillales</taxon>
        <taxon>Bacillaceae</taxon>
        <taxon>Thalassobacillus</taxon>
    </lineage>
</organism>
<evidence type="ECO:0000313" key="3">
    <source>
        <dbReference type="EMBL" id="SEA83814.1"/>
    </source>
</evidence>
<protein>
    <submittedName>
        <fullName evidence="3">Flp pilus assembly protein TadG</fullName>
    </submittedName>
</protein>
<proteinExistence type="predicted"/>
<dbReference type="OrthoDB" id="1683505at2"/>
<reference evidence="4" key="1">
    <citation type="submission" date="2016-10" db="EMBL/GenBank/DDBJ databases">
        <authorList>
            <person name="Varghese N."/>
            <person name="Submissions S."/>
        </authorList>
    </citation>
    <scope>NUCLEOTIDE SEQUENCE [LARGE SCALE GENOMIC DNA]</scope>
    <source>
        <strain evidence="4">CCM7597</strain>
    </source>
</reference>
<keyword evidence="4" id="KW-1185">Reference proteome</keyword>
<feature type="transmembrane region" description="Helical" evidence="1">
    <location>
        <begin position="13"/>
        <end position="35"/>
    </location>
</feature>
<evidence type="ECO:0000259" key="2">
    <source>
        <dbReference type="Pfam" id="PF07811"/>
    </source>
</evidence>
<accession>A0A1H4EFH3</accession>
<dbReference type="EMBL" id="FNQR01000009">
    <property type="protein sequence ID" value="SEA83814.1"/>
    <property type="molecule type" value="Genomic_DNA"/>
</dbReference>
<dbReference type="Pfam" id="PF07811">
    <property type="entry name" value="TadE"/>
    <property type="match status" value="1"/>
</dbReference>
<dbReference type="STRING" id="571932.SAMN05421743_10944"/>